<reference evidence="3 4" key="1">
    <citation type="submission" date="2020-10" db="EMBL/GenBank/DDBJ databases">
        <title>Investigation of anaerobic biodegradation of phenanthrene by a sulfate-dependent Geobacter anodireducens strain PheS2.</title>
        <authorList>
            <person name="Zhang Z."/>
        </authorList>
    </citation>
    <scope>NUCLEOTIDE SEQUENCE [LARGE SCALE GENOMIC DNA]</scope>
    <source>
        <strain evidence="3 4">PheS2</strain>
    </source>
</reference>
<comment type="caution">
    <text evidence="3">The sequence shown here is derived from an EMBL/GenBank/DDBJ whole genome shotgun (WGS) entry which is preliminary data.</text>
</comment>
<feature type="region of interest" description="Disordered" evidence="1">
    <location>
        <begin position="67"/>
        <end position="128"/>
    </location>
</feature>
<name>A0ABR9NVZ6_9BACT</name>
<proteinExistence type="predicted"/>
<dbReference type="EMBL" id="JADBFD010000013">
    <property type="protein sequence ID" value="MBE2888410.1"/>
    <property type="molecule type" value="Genomic_DNA"/>
</dbReference>
<keyword evidence="4" id="KW-1185">Reference proteome</keyword>
<sequence length="128" mass="13969">MNKQSLIVAVVGGALSLSAGVAPATDQERVRERIKENVRTEAKEQERIYGSQLMTKKERAEYRARVHAAKTAEEREKIRKEHHERMKERARERGLTLPDEPPVPGGGMGPAGMGPAGKGMGAGGGRNR</sequence>
<dbReference type="Proteomes" id="UP000618926">
    <property type="component" value="Unassembled WGS sequence"/>
</dbReference>
<feature type="signal peptide" evidence="2">
    <location>
        <begin position="1"/>
        <end position="24"/>
    </location>
</feature>
<evidence type="ECO:0000256" key="1">
    <source>
        <dbReference type="SAM" id="MobiDB-lite"/>
    </source>
</evidence>
<keyword evidence="2" id="KW-0732">Signal</keyword>
<feature type="compositionally biased region" description="Gly residues" evidence="1">
    <location>
        <begin position="105"/>
        <end position="128"/>
    </location>
</feature>
<gene>
    <name evidence="3" type="ORF">IIE05_10540</name>
</gene>
<protein>
    <recommendedName>
        <fullName evidence="5">CpxP superfamily protein</fullName>
    </recommendedName>
</protein>
<evidence type="ECO:0008006" key="5">
    <source>
        <dbReference type="Google" id="ProtNLM"/>
    </source>
</evidence>
<accession>A0ABR9NVZ6</accession>
<organism evidence="3 4">
    <name type="scientific">Geobacter anodireducens</name>
    <dbReference type="NCBI Taxonomy" id="1340425"/>
    <lineage>
        <taxon>Bacteria</taxon>
        <taxon>Pseudomonadati</taxon>
        <taxon>Thermodesulfobacteriota</taxon>
        <taxon>Desulfuromonadia</taxon>
        <taxon>Geobacterales</taxon>
        <taxon>Geobacteraceae</taxon>
        <taxon>Geobacter</taxon>
    </lineage>
</organism>
<feature type="compositionally biased region" description="Basic and acidic residues" evidence="1">
    <location>
        <begin position="67"/>
        <end position="94"/>
    </location>
</feature>
<feature type="chain" id="PRO_5047446064" description="CpxP superfamily protein" evidence="2">
    <location>
        <begin position="25"/>
        <end position="128"/>
    </location>
</feature>
<evidence type="ECO:0000313" key="4">
    <source>
        <dbReference type="Proteomes" id="UP000618926"/>
    </source>
</evidence>
<evidence type="ECO:0000313" key="3">
    <source>
        <dbReference type="EMBL" id="MBE2888410.1"/>
    </source>
</evidence>
<dbReference type="RefSeq" id="WP_192905571.1">
    <property type="nucleotide sequence ID" value="NZ_JADBFD010000013.1"/>
</dbReference>
<evidence type="ECO:0000256" key="2">
    <source>
        <dbReference type="SAM" id="SignalP"/>
    </source>
</evidence>